<organism evidence="2 3">
    <name type="scientific">Bambusicola thoracicus</name>
    <name type="common">Chinese bamboo-partridge</name>
    <name type="synonym">Perdix thoracica</name>
    <dbReference type="NCBI Taxonomy" id="9083"/>
    <lineage>
        <taxon>Eukaryota</taxon>
        <taxon>Metazoa</taxon>
        <taxon>Chordata</taxon>
        <taxon>Craniata</taxon>
        <taxon>Vertebrata</taxon>
        <taxon>Euteleostomi</taxon>
        <taxon>Archelosauria</taxon>
        <taxon>Archosauria</taxon>
        <taxon>Dinosauria</taxon>
        <taxon>Saurischia</taxon>
        <taxon>Theropoda</taxon>
        <taxon>Coelurosauria</taxon>
        <taxon>Aves</taxon>
        <taxon>Neognathae</taxon>
        <taxon>Galloanserae</taxon>
        <taxon>Galliformes</taxon>
        <taxon>Phasianidae</taxon>
        <taxon>Perdicinae</taxon>
        <taxon>Bambusicola</taxon>
    </lineage>
</organism>
<evidence type="ECO:0000259" key="1">
    <source>
        <dbReference type="Pfam" id="PF23355"/>
    </source>
</evidence>
<protein>
    <recommendedName>
        <fullName evidence="1">IFT52 GIFT domain-containing protein</fullName>
    </recommendedName>
</protein>
<evidence type="ECO:0000313" key="3">
    <source>
        <dbReference type="Proteomes" id="UP000237246"/>
    </source>
</evidence>
<keyword evidence="3" id="KW-1185">Reference proteome</keyword>
<name>A0A2P4SIL8_BAMTH</name>
<dbReference type="GO" id="GO:0060271">
    <property type="term" value="P:cilium assembly"/>
    <property type="evidence" value="ECO:0007669"/>
    <property type="project" value="TreeGrafter"/>
</dbReference>
<dbReference type="OrthoDB" id="10259368at2759"/>
<dbReference type="Proteomes" id="UP000237246">
    <property type="component" value="Unassembled WGS sequence"/>
</dbReference>
<sequence length="162" mass="18091">MEKGSRNAIVFNASKGETFTPASSYKAWRQEYHAFLLSVRSLKDEITSEKLFGVKLWITAGPREKFSAAEFLVLKKFLEDGGAILVMLREGGESRSGTNINFLLEEYGIVFNNDAVVRNVYYKYYHPKEALISDGVLNRGISEAARKTVLETTGEDGNGHDS</sequence>
<evidence type="ECO:0000313" key="2">
    <source>
        <dbReference type="EMBL" id="POI23961.1"/>
    </source>
</evidence>
<gene>
    <name evidence="2" type="ORF">CIB84_012290</name>
</gene>
<feature type="non-terminal residue" evidence="2">
    <location>
        <position position="162"/>
    </location>
</feature>
<dbReference type="PANTHER" id="PTHR12969:SF7">
    <property type="entry name" value="INTRAFLAGELLAR TRANSPORT PROTEIN 52 HOMOLOG"/>
    <property type="match status" value="1"/>
</dbReference>
<dbReference type="InterPro" id="IPR055458">
    <property type="entry name" value="IFT52_GIFT"/>
</dbReference>
<dbReference type="InterPro" id="IPR039975">
    <property type="entry name" value="IFT52"/>
</dbReference>
<dbReference type="GO" id="GO:0005814">
    <property type="term" value="C:centriole"/>
    <property type="evidence" value="ECO:0007669"/>
    <property type="project" value="TreeGrafter"/>
</dbReference>
<dbReference type="AlphaFoldDB" id="A0A2P4SIL8"/>
<dbReference type="GO" id="GO:0042073">
    <property type="term" value="P:intraciliary transport"/>
    <property type="evidence" value="ECO:0007669"/>
    <property type="project" value="TreeGrafter"/>
</dbReference>
<feature type="domain" description="IFT52 GIFT" evidence="1">
    <location>
        <begin position="9"/>
        <end position="158"/>
    </location>
</feature>
<dbReference type="Pfam" id="PF23355">
    <property type="entry name" value="IFT52_GIFT"/>
    <property type="match status" value="1"/>
</dbReference>
<proteinExistence type="predicted"/>
<comment type="caution">
    <text evidence="2">The sequence shown here is derived from an EMBL/GenBank/DDBJ whole genome shotgun (WGS) entry which is preliminary data.</text>
</comment>
<dbReference type="GO" id="GO:0030992">
    <property type="term" value="C:intraciliary transport particle B"/>
    <property type="evidence" value="ECO:0007669"/>
    <property type="project" value="TreeGrafter"/>
</dbReference>
<dbReference type="EMBL" id="PPHD01044894">
    <property type="protein sequence ID" value="POI23961.1"/>
    <property type="molecule type" value="Genomic_DNA"/>
</dbReference>
<accession>A0A2P4SIL8</accession>
<dbReference type="GO" id="GO:0005929">
    <property type="term" value="C:cilium"/>
    <property type="evidence" value="ECO:0007669"/>
    <property type="project" value="TreeGrafter"/>
</dbReference>
<reference evidence="2 3" key="1">
    <citation type="submission" date="2018-01" db="EMBL/GenBank/DDBJ databases">
        <title>Comparison of the Chinese Bamboo Partridge and Red Junglefowl genome sequences highlights the importance of demography in genome evolution.</title>
        <authorList>
            <person name="Tiley G.P."/>
            <person name="Kimball R.T."/>
            <person name="Braun E.L."/>
            <person name="Burleigh J.G."/>
        </authorList>
    </citation>
    <scope>NUCLEOTIDE SEQUENCE [LARGE SCALE GENOMIC DNA]</scope>
    <source>
        <strain evidence="2">RTK389</strain>
        <tissue evidence="2">Blood</tissue>
    </source>
</reference>
<dbReference type="PANTHER" id="PTHR12969">
    <property type="entry name" value="NGD5/OSM-6/IFT52"/>
    <property type="match status" value="1"/>
</dbReference>